<keyword evidence="6" id="KW-0677">Repeat</keyword>
<dbReference type="InterPro" id="IPR024862">
    <property type="entry name" value="TRPV"/>
</dbReference>
<dbReference type="GO" id="GO:0005886">
    <property type="term" value="C:plasma membrane"/>
    <property type="evidence" value="ECO:0007669"/>
    <property type="project" value="UniProtKB-SubCell"/>
</dbReference>
<keyword evidence="10" id="KW-0407">Ion channel</keyword>
<name>A0AAV7CZU8_ENGPU</name>
<evidence type="ECO:0000256" key="7">
    <source>
        <dbReference type="ARBA" id="ARBA00022837"/>
    </source>
</evidence>
<keyword evidence="7" id="KW-0106">Calcium</keyword>
<dbReference type="SUPFAM" id="SSF48403">
    <property type="entry name" value="Ankyrin repeat"/>
    <property type="match status" value="1"/>
</dbReference>
<dbReference type="Gene3D" id="1.25.40.20">
    <property type="entry name" value="Ankyrin repeat-containing domain"/>
    <property type="match status" value="1"/>
</dbReference>
<dbReference type="SMART" id="SM00248">
    <property type="entry name" value="ANK"/>
    <property type="match status" value="3"/>
</dbReference>
<evidence type="ECO:0000256" key="1">
    <source>
        <dbReference type="ARBA" id="ARBA00004651"/>
    </source>
</evidence>
<dbReference type="Pfam" id="PF00023">
    <property type="entry name" value="Ank"/>
    <property type="match status" value="1"/>
</dbReference>
<sequence length="313" mass="36389">MKALMSINGKTEEIVHILLSFTEEHGLLDKFINAKYTAEDYKGETALHIAIERRQNKIVKYLIDKGADVNVRAHGLFFKRKTDGFYFGETPLALAACTNQPDIVTLLMDNSKTTIDIQDSYGNNILHALVTVTENGKPHNPFMIAMYEKILRSYKDLETVGNKENLTPMQLAAKEGKLEILKYILNREMKDDENKTLSRKITDWSYGPVSSSLYDLKGVDTESPNSILETLVHNTRIKDRHEMLRLEPLDSLLRMKWNKFARHMFLLSFLFFFAFNIIFTLMFYRQRKDDKVHCPLSINQLYITFSRIQEIYL</sequence>
<evidence type="ECO:0000256" key="2">
    <source>
        <dbReference type="ARBA" id="ARBA00022448"/>
    </source>
</evidence>
<dbReference type="PRINTS" id="PR01768">
    <property type="entry name" value="TRPVRECEPTOR"/>
</dbReference>
<evidence type="ECO:0000256" key="10">
    <source>
        <dbReference type="ARBA" id="ARBA00023303"/>
    </source>
</evidence>
<proteinExistence type="predicted"/>
<feature type="transmembrane region" description="Helical" evidence="12">
    <location>
        <begin position="264"/>
        <end position="284"/>
    </location>
</feature>
<keyword evidence="12" id="KW-0812">Transmembrane</keyword>
<comment type="subcellular location">
    <subcellularLocation>
        <location evidence="1">Cell membrane</location>
        <topology evidence="1">Multi-pass membrane protein</topology>
    </subcellularLocation>
</comment>
<dbReference type="Pfam" id="PF12796">
    <property type="entry name" value="Ank_2"/>
    <property type="match status" value="1"/>
</dbReference>
<keyword evidence="12" id="KW-1133">Transmembrane helix</keyword>
<comment type="caution">
    <text evidence="13">The sequence shown here is derived from an EMBL/GenBank/DDBJ whole genome shotgun (WGS) entry which is preliminary data.</text>
</comment>
<keyword evidence="12" id="KW-0472">Membrane</keyword>
<keyword evidence="5" id="KW-0107">Calcium channel</keyword>
<dbReference type="InterPro" id="IPR002110">
    <property type="entry name" value="Ankyrin_rpt"/>
</dbReference>
<keyword evidence="8 11" id="KW-0040">ANK repeat</keyword>
<keyword evidence="9" id="KW-0406">Ion transport</keyword>
<keyword evidence="14" id="KW-1185">Reference proteome</keyword>
<protein>
    <submittedName>
        <fullName evidence="13">Uncharacterized protein</fullName>
    </submittedName>
</protein>
<evidence type="ECO:0000256" key="3">
    <source>
        <dbReference type="ARBA" id="ARBA00022475"/>
    </source>
</evidence>
<reference evidence="13" key="1">
    <citation type="thesis" date="2020" institute="ProQuest LLC" country="789 East Eisenhower Parkway, Ann Arbor, MI, USA">
        <title>Comparative Genomics and Chromosome Evolution.</title>
        <authorList>
            <person name="Mudd A.B."/>
        </authorList>
    </citation>
    <scope>NUCLEOTIDE SEQUENCE</scope>
    <source>
        <strain evidence="13">237g6f4</strain>
        <tissue evidence="13">Blood</tissue>
    </source>
</reference>
<dbReference type="PANTHER" id="PTHR10582">
    <property type="entry name" value="TRANSIENT RECEPTOR POTENTIAL ION CHANNEL PROTEIN"/>
    <property type="match status" value="1"/>
</dbReference>
<gene>
    <name evidence="13" type="ORF">GDO81_006826</name>
</gene>
<feature type="repeat" description="ANK" evidence="11">
    <location>
        <begin position="42"/>
        <end position="74"/>
    </location>
</feature>
<evidence type="ECO:0000256" key="8">
    <source>
        <dbReference type="ARBA" id="ARBA00023043"/>
    </source>
</evidence>
<keyword evidence="3" id="KW-1003">Cell membrane</keyword>
<dbReference type="InterPro" id="IPR036770">
    <property type="entry name" value="Ankyrin_rpt-contain_sf"/>
</dbReference>
<evidence type="ECO:0000256" key="5">
    <source>
        <dbReference type="ARBA" id="ARBA00022673"/>
    </source>
</evidence>
<dbReference type="GO" id="GO:0005929">
    <property type="term" value="C:cilium"/>
    <property type="evidence" value="ECO:0007669"/>
    <property type="project" value="TreeGrafter"/>
</dbReference>
<accession>A0AAV7CZU8</accession>
<dbReference type="InterPro" id="IPR008347">
    <property type="entry name" value="TrpV1-4"/>
</dbReference>
<dbReference type="PROSITE" id="PS50088">
    <property type="entry name" value="ANK_REPEAT"/>
    <property type="match status" value="1"/>
</dbReference>
<keyword evidence="2" id="KW-0813">Transport</keyword>
<evidence type="ECO:0000313" key="13">
    <source>
        <dbReference type="EMBL" id="KAG8590649.1"/>
    </source>
</evidence>
<dbReference type="PROSITE" id="PS50297">
    <property type="entry name" value="ANK_REP_REGION"/>
    <property type="match status" value="1"/>
</dbReference>
<keyword evidence="4" id="KW-0109">Calcium transport</keyword>
<dbReference type="AlphaFoldDB" id="A0AAV7CZU8"/>
<dbReference type="GO" id="GO:0098703">
    <property type="term" value="P:calcium ion import across plasma membrane"/>
    <property type="evidence" value="ECO:0007669"/>
    <property type="project" value="TreeGrafter"/>
</dbReference>
<organism evidence="13 14">
    <name type="scientific">Engystomops pustulosus</name>
    <name type="common">Tungara frog</name>
    <name type="synonym">Physalaemus pustulosus</name>
    <dbReference type="NCBI Taxonomy" id="76066"/>
    <lineage>
        <taxon>Eukaryota</taxon>
        <taxon>Metazoa</taxon>
        <taxon>Chordata</taxon>
        <taxon>Craniata</taxon>
        <taxon>Vertebrata</taxon>
        <taxon>Euteleostomi</taxon>
        <taxon>Amphibia</taxon>
        <taxon>Batrachia</taxon>
        <taxon>Anura</taxon>
        <taxon>Neobatrachia</taxon>
        <taxon>Hyloidea</taxon>
        <taxon>Leptodactylidae</taxon>
        <taxon>Leiuperinae</taxon>
        <taxon>Engystomops</taxon>
    </lineage>
</organism>
<dbReference type="GO" id="GO:0007231">
    <property type="term" value="P:osmosensory signaling pathway"/>
    <property type="evidence" value="ECO:0007669"/>
    <property type="project" value="TreeGrafter"/>
</dbReference>
<evidence type="ECO:0000256" key="4">
    <source>
        <dbReference type="ARBA" id="ARBA00022568"/>
    </source>
</evidence>
<evidence type="ECO:0000256" key="6">
    <source>
        <dbReference type="ARBA" id="ARBA00022737"/>
    </source>
</evidence>
<dbReference type="PANTHER" id="PTHR10582:SF6">
    <property type="entry name" value="TRANSIENT RECEPTOR POTENTIAL CATION CHANNEL SUBFAMILY V MEMBER 3"/>
    <property type="match status" value="1"/>
</dbReference>
<evidence type="ECO:0000256" key="11">
    <source>
        <dbReference type="PROSITE-ProRule" id="PRU00023"/>
    </source>
</evidence>
<dbReference type="Proteomes" id="UP000824782">
    <property type="component" value="Unassembled WGS sequence"/>
</dbReference>
<evidence type="ECO:0000313" key="14">
    <source>
        <dbReference type="Proteomes" id="UP000824782"/>
    </source>
</evidence>
<evidence type="ECO:0000256" key="9">
    <source>
        <dbReference type="ARBA" id="ARBA00023065"/>
    </source>
</evidence>
<dbReference type="GO" id="GO:0007015">
    <property type="term" value="P:actin filament organization"/>
    <property type="evidence" value="ECO:0007669"/>
    <property type="project" value="TreeGrafter"/>
</dbReference>
<dbReference type="EMBL" id="WNYA01000002">
    <property type="protein sequence ID" value="KAG8590649.1"/>
    <property type="molecule type" value="Genomic_DNA"/>
</dbReference>
<evidence type="ECO:0000256" key="12">
    <source>
        <dbReference type="SAM" id="Phobius"/>
    </source>
</evidence>
<dbReference type="GO" id="GO:0005262">
    <property type="term" value="F:calcium channel activity"/>
    <property type="evidence" value="ECO:0007669"/>
    <property type="project" value="UniProtKB-KW"/>
</dbReference>